<accession>A0ABW4SV32</accession>
<gene>
    <name evidence="1" type="ORF">ACFSKW_18580</name>
</gene>
<protein>
    <recommendedName>
        <fullName evidence="3">Nuclear transport factor 2 family protein</fullName>
    </recommendedName>
</protein>
<name>A0ABW4SV32_9ACTN</name>
<proteinExistence type="predicted"/>
<comment type="caution">
    <text evidence="1">The sequence shown here is derived from an EMBL/GenBank/DDBJ whole genome shotgun (WGS) entry which is preliminary data.</text>
</comment>
<sequence>MRRKGVVLVLLAMAVIVTAAIVVAWRGRRPDWTGQASERVVRLDERARADLMAVIDGHLENHDTAGGLLAETRPELRPRTFCHEELVEVRQGGDGLLAGVVAACSELAPEAGALVEGTGYVTAILLTVRDGRVLRAEPAQDGSAHLPSIRAMFSPEGAPRAMDLLMRPARLAESTEAAAKKWYGLSG</sequence>
<dbReference type="Proteomes" id="UP001597368">
    <property type="component" value="Unassembled WGS sequence"/>
</dbReference>
<dbReference type="RefSeq" id="WP_379573510.1">
    <property type="nucleotide sequence ID" value="NZ_JBHUFV010000033.1"/>
</dbReference>
<reference evidence="2" key="1">
    <citation type="journal article" date="2019" name="Int. J. Syst. Evol. Microbiol.">
        <title>The Global Catalogue of Microorganisms (GCM) 10K type strain sequencing project: providing services to taxonomists for standard genome sequencing and annotation.</title>
        <authorList>
            <consortium name="The Broad Institute Genomics Platform"/>
            <consortium name="The Broad Institute Genome Sequencing Center for Infectious Disease"/>
            <person name="Wu L."/>
            <person name="Ma J."/>
        </authorList>
    </citation>
    <scope>NUCLEOTIDE SEQUENCE [LARGE SCALE GENOMIC DNA]</scope>
    <source>
        <strain evidence="2">ICMP 6774ER</strain>
    </source>
</reference>
<evidence type="ECO:0008006" key="3">
    <source>
        <dbReference type="Google" id="ProtNLM"/>
    </source>
</evidence>
<dbReference type="EMBL" id="JBHUFV010000033">
    <property type="protein sequence ID" value="MFD1933467.1"/>
    <property type="molecule type" value="Genomic_DNA"/>
</dbReference>
<organism evidence="1 2">
    <name type="scientific">Nonomuraea mangrovi</name>
    <dbReference type="NCBI Taxonomy" id="2316207"/>
    <lineage>
        <taxon>Bacteria</taxon>
        <taxon>Bacillati</taxon>
        <taxon>Actinomycetota</taxon>
        <taxon>Actinomycetes</taxon>
        <taxon>Streptosporangiales</taxon>
        <taxon>Streptosporangiaceae</taxon>
        <taxon>Nonomuraea</taxon>
    </lineage>
</organism>
<keyword evidence="2" id="KW-1185">Reference proteome</keyword>
<evidence type="ECO:0000313" key="1">
    <source>
        <dbReference type="EMBL" id="MFD1933467.1"/>
    </source>
</evidence>
<evidence type="ECO:0000313" key="2">
    <source>
        <dbReference type="Proteomes" id="UP001597368"/>
    </source>
</evidence>